<evidence type="ECO:0000313" key="3">
    <source>
        <dbReference type="EMBL" id="KAF7345613.1"/>
    </source>
</evidence>
<keyword evidence="1" id="KW-0472">Membrane</keyword>
<accession>A0A8H7CS98</accession>
<keyword evidence="1" id="KW-0812">Transmembrane</keyword>
<dbReference type="OrthoDB" id="3047961at2759"/>
<feature type="transmembrane region" description="Helical" evidence="1">
    <location>
        <begin position="117"/>
        <end position="143"/>
    </location>
</feature>
<dbReference type="AlphaFoldDB" id="A0A8H7CS98"/>
<feature type="domain" description="DUF6535" evidence="2">
    <location>
        <begin position="119"/>
        <end position="205"/>
    </location>
</feature>
<sequence>MASTGDANSQPMANNDRLVSTLQACFADLLREQKEQADRLRQAVEELKPKPAPATDKKTRFWTAYKTLADEHDKELLQRYSTDLDTSLIFAGLFSAVDSAFIIQIQPEFQTIDQDPLLITLVAQSLLFISLGSTLLAALLAVLGKQWLMYYSAAGERGTLETRGLERQRKLDGLRKWKFDTVMQMFPLLLQFALFLFAAALSVYLRKIHHVLAFIVLGLTSIGTVAYISLLVSAAISQDSPFQTPLAPVVAQLIPMSLWYKWKYLVILKLRDLLGHVHSAFSPYIHHSRGLLPCFSEQQTKLSRPEEPTALIDLLVEVSPEVPAVSWVLETSTDPNMVMHAADVIVDLQWPSTMDVSSQSNRLWENFLACFDSFEFYDGHGPSTNMQLTWALHDIRSGMEDRAVQLGCAFHSLACLNQTSSPKPRIEVWFPRAQLDAHSDLQNVLYSFESILPPNLHRGVTDFETPSEHAMDITCDPIHPS</sequence>
<feature type="transmembrane region" description="Helical" evidence="1">
    <location>
        <begin position="185"/>
        <end position="205"/>
    </location>
</feature>
<dbReference type="Proteomes" id="UP000620124">
    <property type="component" value="Unassembled WGS sequence"/>
</dbReference>
<dbReference type="Pfam" id="PF20153">
    <property type="entry name" value="DUF6535"/>
    <property type="match status" value="2"/>
</dbReference>
<keyword evidence="1" id="KW-1133">Transmembrane helix</keyword>
<name>A0A8H7CS98_9AGAR</name>
<feature type="domain" description="DUF6535" evidence="2">
    <location>
        <begin position="62"/>
        <end position="115"/>
    </location>
</feature>
<comment type="caution">
    <text evidence="3">The sequence shown here is derived from an EMBL/GenBank/DDBJ whole genome shotgun (WGS) entry which is preliminary data.</text>
</comment>
<gene>
    <name evidence="3" type="ORF">MVEN_01580300</name>
</gene>
<reference evidence="3" key="1">
    <citation type="submission" date="2020-05" db="EMBL/GenBank/DDBJ databases">
        <title>Mycena genomes resolve the evolution of fungal bioluminescence.</title>
        <authorList>
            <person name="Tsai I.J."/>
        </authorList>
    </citation>
    <scope>NUCLEOTIDE SEQUENCE</scope>
    <source>
        <strain evidence="3">CCC161011</strain>
    </source>
</reference>
<dbReference type="EMBL" id="JACAZI010000013">
    <property type="protein sequence ID" value="KAF7345613.1"/>
    <property type="molecule type" value="Genomic_DNA"/>
</dbReference>
<evidence type="ECO:0000259" key="2">
    <source>
        <dbReference type="Pfam" id="PF20153"/>
    </source>
</evidence>
<proteinExistence type="predicted"/>
<organism evidence="3 4">
    <name type="scientific">Mycena venus</name>
    <dbReference type="NCBI Taxonomy" id="2733690"/>
    <lineage>
        <taxon>Eukaryota</taxon>
        <taxon>Fungi</taxon>
        <taxon>Dikarya</taxon>
        <taxon>Basidiomycota</taxon>
        <taxon>Agaricomycotina</taxon>
        <taxon>Agaricomycetes</taxon>
        <taxon>Agaricomycetidae</taxon>
        <taxon>Agaricales</taxon>
        <taxon>Marasmiineae</taxon>
        <taxon>Mycenaceae</taxon>
        <taxon>Mycena</taxon>
    </lineage>
</organism>
<keyword evidence="4" id="KW-1185">Reference proteome</keyword>
<evidence type="ECO:0000313" key="4">
    <source>
        <dbReference type="Proteomes" id="UP000620124"/>
    </source>
</evidence>
<dbReference type="InterPro" id="IPR045338">
    <property type="entry name" value="DUF6535"/>
</dbReference>
<protein>
    <recommendedName>
        <fullName evidence="2">DUF6535 domain-containing protein</fullName>
    </recommendedName>
</protein>
<evidence type="ECO:0000256" key="1">
    <source>
        <dbReference type="SAM" id="Phobius"/>
    </source>
</evidence>
<feature type="transmembrane region" description="Helical" evidence="1">
    <location>
        <begin position="212"/>
        <end position="236"/>
    </location>
</feature>